<accession>A0AA50CPZ3</accession>
<dbReference type="AlphaFoldDB" id="A0AA50CPZ3"/>
<evidence type="ECO:0000256" key="2">
    <source>
        <dbReference type="SAM" id="Phobius"/>
    </source>
</evidence>
<reference evidence="3 4" key="1">
    <citation type="submission" date="2023-08" db="EMBL/GenBank/DDBJ databases">
        <title>Pathogen: clinical or host-associated sample.</title>
        <authorList>
            <person name="Hergert J."/>
            <person name="Casey R."/>
            <person name="Wagner J."/>
            <person name="Young E.L."/>
            <person name="Oakeson K.F."/>
        </authorList>
    </citation>
    <scope>NUCLEOTIDE SEQUENCE [LARGE SCALE GENOMIC DNA]</scope>
    <source>
        <strain evidence="3 4">1760953</strain>
        <plasmid evidence="3 4">unnamed1</plasmid>
    </source>
</reference>
<keyword evidence="4" id="KW-1185">Reference proteome</keyword>
<evidence type="ECO:0000313" key="3">
    <source>
        <dbReference type="EMBL" id="WLR99980.1"/>
    </source>
</evidence>
<feature type="region of interest" description="Disordered" evidence="1">
    <location>
        <begin position="99"/>
        <end position="126"/>
    </location>
</feature>
<evidence type="ECO:0000313" key="4">
    <source>
        <dbReference type="Proteomes" id="UP001234585"/>
    </source>
</evidence>
<keyword evidence="2" id="KW-0472">Membrane</keyword>
<protein>
    <submittedName>
        <fullName evidence="3">Uncharacterized protein</fullName>
    </submittedName>
</protein>
<keyword evidence="2" id="KW-1133">Transmembrane helix</keyword>
<evidence type="ECO:0000256" key="1">
    <source>
        <dbReference type="SAM" id="MobiDB-lite"/>
    </source>
</evidence>
<dbReference type="RefSeq" id="WP_306039370.1">
    <property type="nucleotide sequence ID" value="NZ_CP132303.1"/>
</dbReference>
<feature type="transmembrane region" description="Helical" evidence="2">
    <location>
        <begin position="75"/>
        <end position="93"/>
    </location>
</feature>
<gene>
    <name evidence="3" type="ORF">Q9313_18000</name>
</gene>
<keyword evidence="2" id="KW-0812">Transmembrane</keyword>
<name>A0AA50CPZ3_9HYPH</name>
<feature type="transmembrane region" description="Helical" evidence="2">
    <location>
        <begin position="6"/>
        <end position="29"/>
    </location>
</feature>
<keyword evidence="3" id="KW-0614">Plasmid</keyword>
<geneLocation type="plasmid" evidence="3 4">
    <name>unnamed1</name>
</geneLocation>
<proteinExistence type="predicted"/>
<dbReference type="Proteomes" id="UP001234585">
    <property type="component" value="Plasmid unnamed1"/>
</dbReference>
<sequence>MEAMEEQFWFLAIAGGALLLGAVLVYGVMKQRRLSPTERAQQNRKVRSLYGKDTPAATPQVDDGSDQPRARTGPIFLAVLFVVVGCILGYFVIRQPTAPSPSVEGKETNDAQPAAPADKNALPGQS</sequence>
<organism evidence="3 4">
    <name type="scientific">Shinella sumterensis</name>
    <dbReference type="NCBI Taxonomy" id="1967501"/>
    <lineage>
        <taxon>Bacteria</taxon>
        <taxon>Pseudomonadati</taxon>
        <taxon>Pseudomonadota</taxon>
        <taxon>Alphaproteobacteria</taxon>
        <taxon>Hyphomicrobiales</taxon>
        <taxon>Rhizobiaceae</taxon>
        <taxon>Shinella</taxon>
    </lineage>
</organism>
<dbReference type="EMBL" id="CP132303">
    <property type="protein sequence ID" value="WLR99980.1"/>
    <property type="molecule type" value="Genomic_DNA"/>
</dbReference>
<feature type="region of interest" description="Disordered" evidence="1">
    <location>
        <begin position="34"/>
        <end position="68"/>
    </location>
</feature>